<dbReference type="PANTHER" id="PTHR37951">
    <property type="entry name" value="CYTOPLASMIC PROTEIN-RELATED"/>
    <property type="match status" value="1"/>
</dbReference>
<proteinExistence type="predicted"/>
<dbReference type="PANTHER" id="PTHR37951:SF1">
    <property type="entry name" value="TYPE VI SECRETION SYSTEM COMPONENT TSSA1"/>
    <property type="match status" value="1"/>
</dbReference>
<dbReference type="InterPro" id="IPR017740">
    <property type="entry name" value="TssA-like"/>
</dbReference>
<reference evidence="3 4" key="1">
    <citation type="submission" date="2023-07" db="EMBL/GenBank/DDBJ databases">
        <title>Functional and genomic diversity of the sorghum phyllosphere microbiome.</title>
        <authorList>
            <person name="Shade A."/>
        </authorList>
    </citation>
    <scope>NUCLEOTIDE SEQUENCE [LARGE SCALE GENOMIC DNA]</scope>
    <source>
        <strain evidence="3 4">SORGH_AS_0887</strain>
    </source>
</reference>
<evidence type="ECO:0000313" key="4">
    <source>
        <dbReference type="Proteomes" id="UP001233360"/>
    </source>
</evidence>
<evidence type="ECO:0000256" key="1">
    <source>
        <dbReference type="SAM" id="MobiDB-lite"/>
    </source>
</evidence>
<feature type="compositionally biased region" description="Low complexity" evidence="1">
    <location>
        <begin position="257"/>
        <end position="273"/>
    </location>
</feature>
<gene>
    <name evidence="3" type="ORF">QE380_003040</name>
</gene>
<name>A0ABU0V000_ACIBI</name>
<feature type="compositionally biased region" description="Polar residues" evidence="1">
    <location>
        <begin position="275"/>
        <end position="294"/>
    </location>
</feature>
<dbReference type="Pfam" id="PF06812">
    <property type="entry name" value="ImpA_N"/>
    <property type="match status" value="1"/>
</dbReference>
<evidence type="ECO:0000259" key="2">
    <source>
        <dbReference type="Pfam" id="PF06812"/>
    </source>
</evidence>
<organism evidence="3 4">
    <name type="scientific">Acinetobacter baylyi</name>
    <dbReference type="NCBI Taxonomy" id="202950"/>
    <lineage>
        <taxon>Bacteria</taxon>
        <taxon>Pseudomonadati</taxon>
        <taxon>Pseudomonadota</taxon>
        <taxon>Gammaproteobacteria</taxon>
        <taxon>Moraxellales</taxon>
        <taxon>Moraxellaceae</taxon>
        <taxon>Acinetobacter</taxon>
    </lineage>
</organism>
<dbReference type="NCBIfam" id="TIGR03363">
    <property type="entry name" value="VI_chp_8"/>
    <property type="match status" value="1"/>
</dbReference>
<dbReference type="InterPro" id="IPR010657">
    <property type="entry name" value="ImpA_N"/>
</dbReference>
<dbReference type="Proteomes" id="UP001233360">
    <property type="component" value="Unassembled WGS sequence"/>
</dbReference>
<feature type="domain" description="ImpA N-terminal" evidence="2">
    <location>
        <begin position="9"/>
        <end position="131"/>
    </location>
</feature>
<dbReference type="RefSeq" id="WP_307004681.1">
    <property type="nucleotide sequence ID" value="NZ_JAUTBK010000002.1"/>
</dbReference>
<protein>
    <submittedName>
        <fullName evidence="3">Type VI secretion system protein ImpA</fullName>
    </submittedName>
</protein>
<sequence>MSINISELLQPITEQSPCGEDYSFSNEFHLIKKARTQDDVLLDQGDWVTELKQADWETVTSTSSNLLKTKTKDIRLLTWLSEGWANLYGFEGIYQGIELSHRLLDQFWNDIHPVVEDDDLDQRIALLQGLINQLPLLIKKTPLINTSPYYHLLNYENFLHHQNIRRKQSDEYEQLDGPSEIELFEQALFNTSKSFQYQNYQMFKQVVSQWQQLKDVLDHLMGVDAPSFAAIDSSLQDIDVNLRKIYKAEAFDTNPVATSSATASSHASETLSTEPMPTSNVNVNQPSFQPQTQNHIQNREQAIRVLQDISDYFQANEPHSPVSYMLQKTIKWSQMPLHEWLAQVIKDEHPLQLVQEALGVQPKNEYE</sequence>
<accession>A0ABU0V000</accession>
<keyword evidence="4" id="KW-1185">Reference proteome</keyword>
<feature type="region of interest" description="Disordered" evidence="1">
    <location>
        <begin position="256"/>
        <end position="294"/>
    </location>
</feature>
<evidence type="ECO:0000313" key="3">
    <source>
        <dbReference type="EMBL" id="MDQ1210117.1"/>
    </source>
</evidence>
<dbReference type="EMBL" id="JAUTBK010000002">
    <property type="protein sequence ID" value="MDQ1210117.1"/>
    <property type="molecule type" value="Genomic_DNA"/>
</dbReference>
<comment type="caution">
    <text evidence="3">The sequence shown here is derived from an EMBL/GenBank/DDBJ whole genome shotgun (WGS) entry which is preliminary data.</text>
</comment>